<sequence length="161" mass="17922">MLTIETAHLDHQSFLVQDLEIEAKTLSDLLGLSFNVWTITPEICMVNEKIQPYAFKVAIAPIGTSSIELISPLRGNSILQQDLKIKGVGYHHSGITFNDHRSFANAKIDLIAKGYKPVQYGKTKGAFEFGYFRLPTAGITIELLYIDTMPQPDAIISKIIQ</sequence>
<comment type="caution">
    <text evidence="1">The sequence shown here is derived from an EMBL/GenBank/DDBJ whole genome shotgun (WGS) entry which is preliminary data.</text>
</comment>
<evidence type="ECO:0000313" key="2">
    <source>
        <dbReference type="Proteomes" id="UP000751614"/>
    </source>
</evidence>
<evidence type="ECO:0008006" key="3">
    <source>
        <dbReference type="Google" id="ProtNLM"/>
    </source>
</evidence>
<dbReference type="Pfam" id="PF13669">
    <property type="entry name" value="Glyoxalase_4"/>
    <property type="match status" value="1"/>
</dbReference>
<reference evidence="1 2" key="1">
    <citation type="submission" date="2019-05" db="EMBL/GenBank/DDBJ databases">
        <title>Flagellimonas sp. AsT0115, sp. nov., isolated from a marine red algae, Asparagopsis taxiformis.</title>
        <authorList>
            <person name="Kim J."/>
            <person name="Jeong S.E."/>
            <person name="Jeon C.O."/>
        </authorList>
    </citation>
    <scope>NUCLEOTIDE SEQUENCE [LARGE SCALE GENOMIC DNA]</scope>
    <source>
        <strain evidence="1 2">AsT0115</strain>
    </source>
</reference>
<dbReference type="InterPro" id="IPR029068">
    <property type="entry name" value="Glyas_Bleomycin-R_OHBP_Dase"/>
</dbReference>
<dbReference type="Proteomes" id="UP000751614">
    <property type="component" value="Unassembled WGS sequence"/>
</dbReference>
<protein>
    <recommendedName>
        <fullName evidence="3">Glyoxalase/bleomycin resistance protein/dioxygenase superfamily protein</fullName>
    </recommendedName>
</protein>
<proteinExistence type="predicted"/>
<accession>A0ABY2WFV0</accession>
<name>A0ABY2WFV0_9FLAO</name>
<dbReference type="EMBL" id="VCNI01000008">
    <property type="protein sequence ID" value="TMU50405.1"/>
    <property type="molecule type" value="Genomic_DNA"/>
</dbReference>
<keyword evidence="2" id="KW-1185">Reference proteome</keyword>
<dbReference type="SUPFAM" id="SSF54593">
    <property type="entry name" value="Glyoxalase/Bleomycin resistance protein/Dihydroxybiphenyl dioxygenase"/>
    <property type="match status" value="1"/>
</dbReference>
<gene>
    <name evidence="1" type="ORF">FGG15_19855</name>
</gene>
<dbReference type="RefSeq" id="WP_138839528.1">
    <property type="nucleotide sequence ID" value="NZ_VCNI01000008.1"/>
</dbReference>
<evidence type="ECO:0000313" key="1">
    <source>
        <dbReference type="EMBL" id="TMU50405.1"/>
    </source>
</evidence>
<organism evidence="1 2">
    <name type="scientific">Flagellimonas algicola</name>
    <dbReference type="NCBI Taxonomy" id="2583815"/>
    <lineage>
        <taxon>Bacteria</taxon>
        <taxon>Pseudomonadati</taxon>
        <taxon>Bacteroidota</taxon>
        <taxon>Flavobacteriia</taxon>
        <taxon>Flavobacteriales</taxon>
        <taxon>Flavobacteriaceae</taxon>
        <taxon>Flagellimonas</taxon>
    </lineage>
</organism>
<dbReference type="Gene3D" id="3.10.180.10">
    <property type="entry name" value="2,3-Dihydroxybiphenyl 1,2-Dioxygenase, domain 1"/>
    <property type="match status" value="1"/>
</dbReference>